<dbReference type="AlphaFoldDB" id="A0AAE1HNJ1"/>
<dbReference type="InterPro" id="IPR004328">
    <property type="entry name" value="BRO1_dom"/>
</dbReference>
<dbReference type="InterPro" id="IPR038499">
    <property type="entry name" value="BRO1_sf"/>
</dbReference>
<comment type="similarity">
    <text evidence="1">Belongs to the BROX family.</text>
</comment>
<reference evidence="3" key="1">
    <citation type="submission" date="2021-07" db="EMBL/GenBank/DDBJ databases">
        <authorList>
            <person name="Catto M.A."/>
            <person name="Jacobson A."/>
            <person name="Kennedy G."/>
            <person name="Labadie P."/>
            <person name="Hunt B.G."/>
            <person name="Srinivasan R."/>
        </authorList>
    </citation>
    <scope>NUCLEOTIDE SEQUENCE</scope>
    <source>
        <strain evidence="3">PL_HMW_Pooled</strain>
        <tissue evidence="3">Head</tissue>
    </source>
</reference>
<protein>
    <submittedName>
        <fullName evidence="3">BRO1 domain-containing protein BROX</fullName>
    </submittedName>
</protein>
<dbReference type="Gene3D" id="1.25.40.280">
    <property type="entry name" value="alix/aip1 like domains"/>
    <property type="match status" value="1"/>
</dbReference>
<feature type="domain" description="BRO1" evidence="2">
    <location>
        <begin position="19"/>
        <end position="400"/>
    </location>
</feature>
<evidence type="ECO:0000313" key="3">
    <source>
        <dbReference type="EMBL" id="KAK3923835.1"/>
    </source>
</evidence>
<dbReference type="Pfam" id="PF03097">
    <property type="entry name" value="BRO1"/>
    <property type="match status" value="1"/>
</dbReference>
<sequence>MAMWFHRNVLKATVVANFDFQYIQHDVDATKLACELKATRYKLLDMLPDPRGSGVAMEQALTAYMAVLQGMLEAPDGSGAPSKLRHALLFKWSHSLLGTTPQIQQDAVFEAANIIVNVAIWFMKHASTLCVKEEMNMDDAKEVHTAMRRAGGLFEVVQKKFLPMLREKAREGGDLDPRVVRAYRDQCTAEAQEVSVARAVELKHSPSLVSALANETAKLFHEADAALSSLDEKVSAQWRKYLQLKNHFYMAYAYTYCGENLLSQDKCGEAIRALREAQTHYEKAAALCKEYATTKGPAPRTGRPDYFSFFKKLALRFKLTLEKCERENGFIYHQKIPTDAPDLEMKATYGLASPVEFQMPAPSPLWTPVAYAAIDTPRSLPNDPATSKAAAKLEGDLKPVNEVKIEGVNTEVKSGDKDCILQ</sequence>
<evidence type="ECO:0000313" key="4">
    <source>
        <dbReference type="Proteomes" id="UP001219518"/>
    </source>
</evidence>
<dbReference type="PANTHER" id="PTHR23032:SF13">
    <property type="entry name" value="BRO1 DOMAIN-CONTAINING PROTEIN BROX"/>
    <property type="match status" value="1"/>
</dbReference>
<dbReference type="Proteomes" id="UP001219518">
    <property type="component" value="Unassembled WGS sequence"/>
</dbReference>
<keyword evidence="4" id="KW-1185">Reference proteome</keyword>
<dbReference type="EMBL" id="JAHWGI010001149">
    <property type="protein sequence ID" value="KAK3923835.1"/>
    <property type="molecule type" value="Genomic_DNA"/>
</dbReference>
<gene>
    <name evidence="3" type="ORF">KUF71_002244</name>
</gene>
<comment type="caution">
    <text evidence="3">The sequence shown here is derived from an EMBL/GenBank/DDBJ whole genome shotgun (WGS) entry which is preliminary data.</text>
</comment>
<accession>A0AAE1HNJ1</accession>
<dbReference type="PANTHER" id="PTHR23032">
    <property type="entry name" value="BRO1 DOMAIN-CONTAINING PROTEIN BROX"/>
    <property type="match status" value="1"/>
</dbReference>
<dbReference type="PROSITE" id="PS51180">
    <property type="entry name" value="BRO1"/>
    <property type="match status" value="1"/>
</dbReference>
<dbReference type="InterPro" id="IPR038898">
    <property type="entry name" value="BROX"/>
</dbReference>
<proteinExistence type="inferred from homology"/>
<reference evidence="3" key="2">
    <citation type="journal article" date="2023" name="BMC Genomics">
        <title>Pest status, molecular evolution, and epigenetic factors derived from the genome assembly of Frankliniella fusca, a thysanopteran phytovirus vector.</title>
        <authorList>
            <person name="Catto M.A."/>
            <person name="Labadie P.E."/>
            <person name="Jacobson A.L."/>
            <person name="Kennedy G.G."/>
            <person name="Srinivasan R."/>
            <person name="Hunt B.G."/>
        </authorList>
    </citation>
    <scope>NUCLEOTIDE SEQUENCE</scope>
    <source>
        <strain evidence="3">PL_HMW_Pooled</strain>
    </source>
</reference>
<evidence type="ECO:0000259" key="2">
    <source>
        <dbReference type="PROSITE" id="PS51180"/>
    </source>
</evidence>
<dbReference type="SMART" id="SM01041">
    <property type="entry name" value="BRO1"/>
    <property type="match status" value="1"/>
</dbReference>
<evidence type="ECO:0000256" key="1">
    <source>
        <dbReference type="ARBA" id="ARBA00008901"/>
    </source>
</evidence>
<organism evidence="3 4">
    <name type="scientific">Frankliniella fusca</name>
    <dbReference type="NCBI Taxonomy" id="407009"/>
    <lineage>
        <taxon>Eukaryota</taxon>
        <taxon>Metazoa</taxon>
        <taxon>Ecdysozoa</taxon>
        <taxon>Arthropoda</taxon>
        <taxon>Hexapoda</taxon>
        <taxon>Insecta</taxon>
        <taxon>Pterygota</taxon>
        <taxon>Neoptera</taxon>
        <taxon>Paraneoptera</taxon>
        <taxon>Thysanoptera</taxon>
        <taxon>Terebrantia</taxon>
        <taxon>Thripoidea</taxon>
        <taxon>Thripidae</taxon>
        <taxon>Frankliniella</taxon>
    </lineage>
</organism>
<name>A0AAE1HNJ1_9NEOP</name>